<sequence length="248" mass="28311">MTVDRLLLLKFPLKKKLHSTRLVCIVVAILLIIVAARDSQMLFYTTAYYDTILNENVCNVYGDLDTMALPIWNSVMQSLIPFVILISCNSYILFKIKNPSEVTVGIDESTNPPGSESFKGRQINVTIMLFIVSFAVIVLNLPLNIMLYIAQLNYDILMRKEYFIILLRVSVALYFMNNAVNFYLCLLGGSRFRRDFRKLLMKLKICKCIVNEVNPMERVDGNCENNQASIAVIPATCLTTRSRFHVQS</sequence>
<comment type="caution">
    <text evidence="8">The sequence shown here is derived from an EMBL/GenBank/DDBJ whole genome shotgun (WGS) entry which is preliminary data.</text>
</comment>
<evidence type="ECO:0000256" key="6">
    <source>
        <dbReference type="ARBA" id="ARBA00023170"/>
    </source>
</evidence>
<dbReference type="PANTHER" id="PTHR24243:SF230">
    <property type="entry name" value="G-PROTEIN COUPLED RECEPTORS FAMILY 1 PROFILE DOMAIN-CONTAINING PROTEIN"/>
    <property type="match status" value="1"/>
</dbReference>
<evidence type="ECO:0000313" key="9">
    <source>
        <dbReference type="Proteomes" id="UP000749559"/>
    </source>
</evidence>
<keyword evidence="2" id="KW-0812">Transmembrane</keyword>
<dbReference type="SUPFAM" id="SSF81321">
    <property type="entry name" value="Family A G protein-coupled receptor-like"/>
    <property type="match status" value="1"/>
</dbReference>
<dbReference type="PROSITE" id="PS50262">
    <property type="entry name" value="G_PROTEIN_RECEP_F1_2"/>
    <property type="match status" value="1"/>
</dbReference>
<gene>
    <name evidence="8" type="ORF">OFUS_LOCUS20901</name>
</gene>
<dbReference type="AlphaFoldDB" id="A0A8J1TWS4"/>
<dbReference type="InterPro" id="IPR017452">
    <property type="entry name" value="GPCR_Rhodpsn_7TM"/>
</dbReference>
<evidence type="ECO:0000313" key="8">
    <source>
        <dbReference type="EMBL" id="CAH1796497.1"/>
    </source>
</evidence>
<dbReference type="Pfam" id="PF10320">
    <property type="entry name" value="7TM_GPCR_Srsx"/>
    <property type="match status" value="1"/>
</dbReference>
<reference evidence="8" key="1">
    <citation type="submission" date="2022-03" db="EMBL/GenBank/DDBJ databases">
        <authorList>
            <person name="Martin C."/>
        </authorList>
    </citation>
    <scope>NUCLEOTIDE SEQUENCE</scope>
</reference>
<dbReference type="EMBL" id="CAIIXF020000010">
    <property type="protein sequence ID" value="CAH1796497.1"/>
    <property type="molecule type" value="Genomic_DNA"/>
</dbReference>
<dbReference type="GO" id="GO:0005886">
    <property type="term" value="C:plasma membrane"/>
    <property type="evidence" value="ECO:0007669"/>
    <property type="project" value="TreeGrafter"/>
</dbReference>
<proteinExistence type="predicted"/>
<evidence type="ECO:0000256" key="1">
    <source>
        <dbReference type="ARBA" id="ARBA00004141"/>
    </source>
</evidence>
<keyword evidence="9" id="KW-1185">Reference proteome</keyword>
<dbReference type="PANTHER" id="PTHR24243">
    <property type="entry name" value="G-PROTEIN COUPLED RECEPTOR"/>
    <property type="match status" value="1"/>
</dbReference>
<dbReference type="Gene3D" id="1.20.1070.10">
    <property type="entry name" value="Rhodopsin 7-helix transmembrane proteins"/>
    <property type="match status" value="1"/>
</dbReference>
<keyword evidence="5" id="KW-0472">Membrane</keyword>
<evidence type="ECO:0000256" key="2">
    <source>
        <dbReference type="ARBA" id="ARBA00022692"/>
    </source>
</evidence>
<keyword evidence="6" id="KW-0675">Receptor</keyword>
<dbReference type="InterPro" id="IPR019424">
    <property type="entry name" value="7TM_GPCR_Srsx"/>
</dbReference>
<accession>A0A8J1TWS4</accession>
<evidence type="ECO:0000256" key="4">
    <source>
        <dbReference type="ARBA" id="ARBA00023040"/>
    </source>
</evidence>
<evidence type="ECO:0000256" key="5">
    <source>
        <dbReference type="ARBA" id="ARBA00023136"/>
    </source>
</evidence>
<name>A0A8J1TWS4_OWEFU</name>
<evidence type="ECO:0000256" key="7">
    <source>
        <dbReference type="ARBA" id="ARBA00023224"/>
    </source>
</evidence>
<keyword evidence="7" id="KW-0807">Transducer</keyword>
<keyword evidence="3" id="KW-1133">Transmembrane helix</keyword>
<comment type="subcellular location">
    <subcellularLocation>
        <location evidence="1">Membrane</location>
        <topology evidence="1">Multi-pass membrane protein</topology>
    </subcellularLocation>
</comment>
<protein>
    <submittedName>
        <fullName evidence="8">Uncharacterized protein</fullName>
    </submittedName>
</protein>
<dbReference type="GO" id="GO:0004930">
    <property type="term" value="F:G protein-coupled receptor activity"/>
    <property type="evidence" value="ECO:0007669"/>
    <property type="project" value="UniProtKB-KW"/>
</dbReference>
<evidence type="ECO:0000256" key="3">
    <source>
        <dbReference type="ARBA" id="ARBA00022989"/>
    </source>
</evidence>
<organism evidence="8 9">
    <name type="scientific">Owenia fusiformis</name>
    <name type="common">Polychaete worm</name>
    <dbReference type="NCBI Taxonomy" id="6347"/>
    <lineage>
        <taxon>Eukaryota</taxon>
        <taxon>Metazoa</taxon>
        <taxon>Spiralia</taxon>
        <taxon>Lophotrochozoa</taxon>
        <taxon>Annelida</taxon>
        <taxon>Polychaeta</taxon>
        <taxon>Sedentaria</taxon>
        <taxon>Canalipalpata</taxon>
        <taxon>Sabellida</taxon>
        <taxon>Oweniida</taxon>
        <taxon>Oweniidae</taxon>
        <taxon>Owenia</taxon>
    </lineage>
</organism>
<dbReference type="Proteomes" id="UP000749559">
    <property type="component" value="Unassembled WGS sequence"/>
</dbReference>
<keyword evidence="4" id="KW-0297">G-protein coupled receptor</keyword>